<keyword evidence="3" id="KW-0596">Phosphopantetheine</keyword>
<feature type="domain" description="Ketosynthase family 3 (KS3)" evidence="9">
    <location>
        <begin position="34"/>
        <end position="456"/>
    </location>
</feature>
<evidence type="ECO:0000259" key="10">
    <source>
        <dbReference type="PROSITE" id="PS52019"/>
    </source>
</evidence>
<dbReference type="PROSITE" id="PS00606">
    <property type="entry name" value="KS3_1"/>
    <property type="match status" value="1"/>
</dbReference>
<dbReference type="InterPro" id="IPR013968">
    <property type="entry name" value="PKS_KR"/>
</dbReference>
<dbReference type="PANTHER" id="PTHR43775">
    <property type="entry name" value="FATTY ACID SYNTHASE"/>
    <property type="match status" value="1"/>
</dbReference>
<dbReference type="Pfam" id="PF00550">
    <property type="entry name" value="PP-binding"/>
    <property type="match status" value="1"/>
</dbReference>
<sequence length="1840" mass="197237">MEPSTPDHRILMVNALQEIKALKSRINGYQAAENEPIAIIGMACRFPGGANDPHRYWQLLRDGRDAIAEVPSARWNLEQFYALDREAFGKMYSRCGGFVEDIDGFDAGFFGISPREAQTMDPHQRILLEVCWETLEYANILPSSLAGSNTGVFIGVSSMDQIVNQFGEARLTDVGPYHGSGCALAPIAGRVSFNFGFNGPSMVVDTACSSSLLSLHLAAESLRRQECDLALAGGTHFLFHPGYSIAFCKANMLSEDGRCKTFDAKANGYVRGEGCGVVALKRLSDAQSDGDTILALLRGSAVNQDGASGGLTVPNGPAQEQVIKKALARAGLDAASVDYIEAHGTGTPLGDPIEIGALGNVFKQPLLVGSVKTNVGHLEASAGIAAAIKVALSLQHQSIPAHLHFNKPNPLIPWSETDIKVPTRLTPWHKQEGEQRVAGISSFGFSGTNVHLLMSDLPGAKAKPQSQAARAEQLLTLSARHIDALKALAKRWAEGPLAEKDADFAALCAGAAHYRSAFKVRLGLVADSAAKARVLLLEFADKGQAGGISLAEVPEEVPGVAFLFTGQGAQYPGMGQALYQDEAVFREAIDECAALLGNYRDIDLLDLLYPESPRTDTGLLNETGNTQPALFCFEYALARLWQSRGIQPAALMGHSVGEYVAACLAGVFSLADALKLIAARGRLMQALPTGGAMAAILAAPERVESLVASNADNLSVAAYNAPRNTVVSGDSQALDTLLALLQEQGIEYRRLAVSHAFHSPLMQPMLSDFRRLAAQIHYHKPKLPLISNVSGNFAGEELASADYWVRHVLAPVRFTDGLEQLSARGYRYMLEVGPATTLVGMARQSVGEHVVLAASLSKDQPPGASMLAALAQYWLHGGQVDWSLAGMQARRDIQLPLYPFQHRDFRQAIDIDAAYGGLQGTTSLEHPLLQRCFKSPLLQQTLFETTFSRKNQPFIDEHRVFGKLVVAGASHLSLILSALSLAGLSTKGGSLTQVMFPTALIVPEQGECAVQLSLTPQSDSSGEFRLMSLPGQAEPKLHAKGQFAAIASPAITPDLQAARERCREKVAADEVYRVQAKRHIVVGPSYHWLTELQRGPSEAIARLQLPSVLADVIQDYSIHPGLIDSCFGAMVIARPMEISESFIPFSIAALHIYPPSQGFAGVTAFIAHAVVRECNHMKMLGDIHLYNEQGEMLAAFVGLEGRSAGRQALLAADESRAPALYHVDWQKLQPAIAPDSPSIAQPWLIFADAGGIGEQLTATLNKKGIAAALALADPQAGQLTQTATGSYVLSPGSPHHFQQLLAACAAPGQIVYLWGLGQTSEHFDEQQSACAGALHLLQALAQYSSKETSTGKPRVFLVTQGAQKVFDGEQLPAPQQALLWGLGSVAAAEHSEWASICLDLDPNAAVGQAAANLLAATALTDKETRIAWRNSSVYAARLLLSETDSEPGAAFAAKPDASYLITGAQGALGREVAAWLVQRGARHLALIGRSAPEQTWLEDLANQGAKPCFYQADVADISALAAVIEQAEHRQAPLAGVFHLAGILDDGLLAGQSWSRWQQVLAPKVTGAWNLHRLTRDKDLAVFVNFSSLASLLGPAGQGSYAAANAFLDALANQRSAAGLAGLSINWGPWAEAGMAAKLDAEQQARMDLLGIARITTRHALDKLGELLPAAQGQAGVLAVDWQGYSQTNKTPLLDHLAGAKTDTSIYQQLQQAAGHERRERLTQLLVSVVTQVLQLSPDEVAVRDRLFDLGIDSLTALDMKNRLQTLLECSLSSTLLFDHPTIEALTDYFLDKLFPISAVQQPVVQNSPLQRNDGVEEMSEAEAEALLLAELEQMEKQPE</sequence>
<organism evidence="11 12">
    <name type="scientific">Thalassomonas actiniarum</name>
    <dbReference type="NCBI Taxonomy" id="485447"/>
    <lineage>
        <taxon>Bacteria</taxon>
        <taxon>Pseudomonadati</taxon>
        <taxon>Pseudomonadota</taxon>
        <taxon>Gammaproteobacteria</taxon>
        <taxon>Alteromonadales</taxon>
        <taxon>Colwelliaceae</taxon>
        <taxon>Thalassomonas</taxon>
    </lineage>
</organism>
<dbReference type="InterPro" id="IPR042104">
    <property type="entry name" value="PKS_dehydratase_sf"/>
</dbReference>
<dbReference type="PANTHER" id="PTHR43775:SF37">
    <property type="entry name" value="SI:DKEY-61P9.11"/>
    <property type="match status" value="1"/>
</dbReference>
<dbReference type="InterPro" id="IPR014031">
    <property type="entry name" value="Ketoacyl_synth_C"/>
</dbReference>
<dbReference type="Gene3D" id="3.40.50.720">
    <property type="entry name" value="NAD(P)-binding Rossmann-like Domain"/>
    <property type="match status" value="1"/>
</dbReference>
<dbReference type="Gene3D" id="3.30.70.3290">
    <property type="match status" value="1"/>
</dbReference>
<evidence type="ECO:0000256" key="7">
    <source>
        <dbReference type="PROSITE-ProRule" id="PRU01363"/>
    </source>
</evidence>
<dbReference type="Proteomes" id="UP000032568">
    <property type="component" value="Chromosome pTact"/>
</dbReference>
<comment type="function">
    <text evidence="6">Involved in production of the polyketide antibiotic thailandamide.</text>
</comment>
<evidence type="ECO:0000256" key="6">
    <source>
        <dbReference type="ARBA" id="ARBA00054155"/>
    </source>
</evidence>
<dbReference type="GO" id="GO:0006633">
    <property type="term" value="P:fatty acid biosynthetic process"/>
    <property type="evidence" value="ECO:0007669"/>
    <property type="project" value="InterPro"/>
</dbReference>
<dbReference type="SUPFAM" id="SSF51735">
    <property type="entry name" value="NAD(P)-binding Rossmann-fold domains"/>
    <property type="match status" value="2"/>
</dbReference>
<evidence type="ECO:0000256" key="1">
    <source>
        <dbReference type="ARBA" id="ARBA00005194"/>
    </source>
</evidence>
<proteinExistence type="inferred from homology"/>
<evidence type="ECO:0000256" key="3">
    <source>
        <dbReference type="ARBA" id="ARBA00022450"/>
    </source>
</evidence>
<dbReference type="PROSITE" id="PS52004">
    <property type="entry name" value="KS3_2"/>
    <property type="match status" value="1"/>
</dbReference>
<dbReference type="Gene3D" id="1.10.1200.10">
    <property type="entry name" value="ACP-like"/>
    <property type="match status" value="1"/>
</dbReference>
<dbReference type="GO" id="GO:0004312">
    <property type="term" value="F:fatty acid synthase activity"/>
    <property type="evidence" value="ECO:0007669"/>
    <property type="project" value="TreeGrafter"/>
</dbReference>
<keyword evidence="12" id="KW-1185">Reference proteome</keyword>
<dbReference type="Pfam" id="PF02801">
    <property type="entry name" value="Ketoacyl-synt_C"/>
    <property type="match status" value="1"/>
</dbReference>
<dbReference type="CDD" id="cd08955">
    <property type="entry name" value="KR_2_FAS_SDR_x"/>
    <property type="match status" value="1"/>
</dbReference>
<dbReference type="Pfam" id="PF21089">
    <property type="entry name" value="PKS_DH_N"/>
    <property type="match status" value="1"/>
</dbReference>
<dbReference type="InterPro" id="IPR016039">
    <property type="entry name" value="Thiolase-like"/>
</dbReference>
<dbReference type="PROSITE" id="PS52019">
    <property type="entry name" value="PKS_MFAS_DH"/>
    <property type="match status" value="1"/>
</dbReference>
<comment type="pathway">
    <text evidence="1">Lipid metabolism; fatty acid biosynthesis.</text>
</comment>
<dbReference type="InterPro" id="IPR057326">
    <property type="entry name" value="KR_dom"/>
</dbReference>
<dbReference type="InterPro" id="IPR050091">
    <property type="entry name" value="PKS_NRPS_Biosynth_Enz"/>
</dbReference>
<dbReference type="InterPro" id="IPR016035">
    <property type="entry name" value="Acyl_Trfase/lysoPLipase"/>
</dbReference>
<dbReference type="FunFam" id="3.40.366.10:FF:000002">
    <property type="entry name" value="Probable polyketide synthase 2"/>
    <property type="match status" value="1"/>
</dbReference>
<dbReference type="Pfam" id="PF00698">
    <property type="entry name" value="Acyl_transf_1"/>
    <property type="match status" value="1"/>
</dbReference>
<dbReference type="Pfam" id="PF14765">
    <property type="entry name" value="PS-DH"/>
    <property type="match status" value="1"/>
</dbReference>
<keyword evidence="5" id="KW-0808">Transferase</keyword>
<dbReference type="SMART" id="SM00826">
    <property type="entry name" value="PKS_DH"/>
    <property type="match status" value="1"/>
</dbReference>
<protein>
    <submittedName>
        <fullName evidence="11">SDR family NAD(P)-dependent oxidoreductase</fullName>
    </submittedName>
</protein>
<dbReference type="SUPFAM" id="SSF47336">
    <property type="entry name" value="ACP-like"/>
    <property type="match status" value="1"/>
</dbReference>
<evidence type="ECO:0000256" key="2">
    <source>
        <dbReference type="ARBA" id="ARBA00006484"/>
    </source>
</evidence>
<comment type="similarity">
    <text evidence="2">Belongs to the short-chain dehydrogenases/reductases (SDR) family.</text>
</comment>
<evidence type="ECO:0000313" key="11">
    <source>
        <dbReference type="EMBL" id="WDE02522.1"/>
    </source>
</evidence>
<dbReference type="SMART" id="SM00825">
    <property type="entry name" value="PKS_KS"/>
    <property type="match status" value="1"/>
</dbReference>
<dbReference type="InterPro" id="IPR014043">
    <property type="entry name" value="Acyl_transferase_dom"/>
</dbReference>
<dbReference type="InterPro" id="IPR014030">
    <property type="entry name" value="Ketoacyl_synth_N"/>
</dbReference>
<reference evidence="11 12" key="2">
    <citation type="journal article" date="2022" name="Mar. Drugs">
        <title>Bioassay-Guided Fractionation Leads to the Detection of Cholic Acid Generated by the Rare Thalassomonas sp.</title>
        <authorList>
            <person name="Pheiffer F."/>
            <person name="Schneider Y.K."/>
            <person name="Hansen E.H."/>
            <person name="Andersen J.H."/>
            <person name="Isaksson J."/>
            <person name="Busche T."/>
            <person name="R C."/>
            <person name="Kalinowski J."/>
            <person name="Zyl L.V."/>
            <person name="Trindade M."/>
        </authorList>
    </citation>
    <scope>NUCLEOTIDE SEQUENCE [LARGE SCALE GENOMIC DNA]</scope>
    <source>
        <strain evidence="11 12">A5K-106</strain>
    </source>
</reference>
<keyword evidence="4" id="KW-0597">Phosphoprotein</keyword>
<dbReference type="KEGG" id="tact:SG35_029395"/>
<dbReference type="InterPro" id="IPR018201">
    <property type="entry name" value="Ketoacyl_synth_AS"/>
</dbReference>
<feature type="region of interest" description="N-terminal hotdog fold" evidence="7">
    <location>
        <begin position="926"/>
        <end position="1050"/>
    </location>
</feature>
<evidence type="ECO:0000256" key="4">
    <source>
        <dbReference type="ARBA" id="ARBA00022553"/>
    </source>
</evidence>
<dbReference type="GO" id="GO:0004315">
    <property type="term" value="F:3-oxoacyl-[acyl-carrier-protein] synthase activity"/>
    <property type="evidence" value="ECO:0007669"/>
    <property type="project" value="InterPro"/>
</dbReference>
<feature type="domain" description="Carrier" evidence="8">
    <location>
        <begin position="1717"/>
        <end position="1794"/>
    </location>
</feature>
<dbReference type="Pfam" id="PF16197">
    <property type="entry name" value="KAsynt_C_assoc"/>
    <property type="match status" value="1"/>
</dbReference>
<dbReference type="InterPro" id="IPR020807">
    <property type="entry name" value="PKS_DH"/>
</dbReference>
<reference evidence="11 12" key="1">
    <citation type="journal article" date="2015" name="Genome Announc.">
        <title>Draft Genome Sequences of Marine Isolates of Thalassomonas viridans and Thalassomonas actiniarum.</title>
        <authorList>
            <person name="Olonade I."/>
            <person name="van Zyl L.J."/>
            <person name="Trindade M."/>
        </authorList>
    </citation>
    <scope>NUCLEOTIDE SEQUENCE [LARGE SCALE GENOMIC DNA]</scope>
    <source>
        <strain evidence="11 12">A5K-106</strain>
    </source>
</reference>
<dbReference type="InterPro" id="IPR001227">
    <property type="entry name" value="Ac_transferase_dom_sf"/>
</dbReference>
<feature type="active site" description="Proton acceptor; for dehydratase activity" evidence="7">
    <location>
        <position position="958"/>
    </location>
</feature>
<dbReference type="InterPro" id="IPR036736">
    <property type="entry name" value="ACP-like_sf"/>
</dbReference>
<dbReference type="InterPro" id="IPR036291">
    <property type="entry name" value="NAD(P)-bd_dom_sf"/>
</dbReference>
<feature type="active site" description="Proton donor; for dehydratase activity" evidence="7">
    <location>
        <position position="1124"/>
    </location>
</feature>
<feature type="domain" description="PKS/mFAS DH" evidence="10">
    <location>
        <begin position="926"/>
        <end position="1210"/>
    </location>
</feature>
<dbReference type="InterPro" id="IPR049900">
    <property type="entry name" value="PKS_mFAS_DH"/>
</dbReference>
<dbReference type="SMART" id="SM00823">
    <property type="entry name" value="PKS_PP"/>
    <property type="match status" value="1"/>
</dbReference>
<evidence type="ECO:0000313" key="12">
    <source>
        <dbReference type="Proteomes" id="UP000032568"/>
    </source>
</evidence>
<feature type="region of interest" description="C-terminal hotdog fold" evidence="7">
    <location>
        <begin position="1063"/>
        <end position="1210"/>
    </location>
</feature>
<dbReference type="InterPro" id="IPR020806">
    <property type="entry name" value="PKS_PP-bd"/>
</dbReference>
<dbReference type="InterPro" id="IPR049551">
    <property type="entry name" value="PKS_DH_C"/>
</dbReference>
<dbReference type="Pfam" id="PF08659">
    <property type="entry name" value="KR"/>
    <property type="match status" value="1"/>
</dbReference>
<dbReference type="InterPro" id="IPR016036">
    <property type="entry name" value="Malonyl_transacylase_ACP-bd"/>
</dbReference>
<dbReference type="Gene3D" id="3.40.47.10">
    <property type="match status" value="1"/>
</dbReference>
<dbReference type="InterPro" id="IPR020841">
    <property type="entry name" value="PKS_Beta-ketoAc_synthase_dom"/>
</dbReference>
<evidence type="ECO:0000256" key="5">
    <source>
        <dbReference type="ARBA" id="ARBA00022679"/>
    </source>
</evidence>
<evidence type="ECO:0000259" key="8">
    <source>
        <dbReference type="PROSITE" id="PS50075"/>
    </source>
</evidence>
<gene>
    <name evidence="11" type="ORF">SG35_029395</name>
</gene>
<dbReference type="PROSITE" id="PS50075">
    <property type="entry name" value="CARRIER"/>
    <property type="match status" value="1"/>
</dbReference>
<dbReference type="InterPro" id="IPR009081">
    <property type="entry name" value="PP-bd_ACP"/>
</dbReference>
<dbReference type="GO" id="GO:0031177">
    <property type="term" value="F:phosphopantetheine binding"/>
    <property type="evidence" value="ECO:0007669"/>
    <property type="project" value="InterPro"/>
</dbReference>
<dbReference type="SMART" id="SM01294">
    <property type="entry name" value="PKS_PP_betabranch"/>
    <property type="match status" value="1"/>
</dbReference>
<dbReference type="InterPro" id="IPR032821">
    <property type="entry name" value="PKS_assoc"/>
</dbReference>
<dbReference type="Pfam" id="PF00109">
    <property type="entry name" value="ketoacyl-synt"/>
    <property type="match status" value="1"/>
</dbReference>
<dbReference type="SUPFAM" id="SSF55048">
    <property type="entry name" value="Probable ACP-binding domain of malonyl-CoA ACP transacylase"/>
    <property type="match status" value="1"/>
</dbReference>
<dbReference type="CDD" id="cd00833">
    <property type="entry name" value="PKS"/>
    <property type="match status" value="1"/>
</dbReference>
<dbReference type="SUPFAM" id="SSF53901">
    <property type="entry name" value="Thiolase-like"/>
    <property type="match status" value="1"/>
</dbReference>
<dbReference type="Gene3D" id="3.40.366.10">
    <property type="entry name" value="Malonyl-Coenzyme A Acyl Carrier Protein, domain 2"/>
    <property type="match status" value="1"/>
</dbReference>
<dbReference type="Gene3D" id="3.10.129.110">
    <property type="entry name" value="Polyketide synthase dehydratase"/>
    <property type="match status" value="1"/>
</dbReference>
<dbReference type="InterPro" id="IPR049552">
    <property type="entry name" value="PKS_DH_N"/>
</dbReference>
<accession>A0AAE9YZL1</accession>
<name>A0AAE9YZL1_9GAMM</name>
<dbReference type="SMART" id="SM00822">
    <property type="entry name" value="PKS_KR"/>
    <property type="match status" value="1"/>
</dbReference>
<dbReference type="RefSeq" id="WP_152646636.1">
    <property type="nucleotide sequence ID" value="NZ_CP059736.1"/>
</dbReference>
<dbReference type="EMBL" id="CP059736">
    <property type="protein sequence ID" value="WDE02522.1"/>
    <property type="molecule type" value="Genomic_DNA"/>
</dbReference>
<dbReference type="FunFam" id="3.40.47.10:FF:000019">
    <property type="entry name" value="Polyketide synthase type I"/>
    <property type="match status" value="1"/>
</dbReference>
<evidence type="ECO:0000259" key="9">
    <source>
        <dbReference type="PROSITE" id="PS52004"/>
    </source>
</evidence>
<dbReference type="SUPFAM" id="SSF52151">
    <property type="entry name" value="FabD/lysophospholipase-like"/>
    <property type="match status" value="1"/>
</dbReference>
<dbReference type="SMART" id="SM00827">
    <property type="entry name" value="PKS_AT"/>
    <property type="match status" value="1"/>
</dbReference>